<evidence type="ECO:0000313" key="2">
    <source>
        <dbReference type="Proteomes" id="UP000182178"/>
    </source>
</evidence>
<name>A0ABM9U9E2_9HYPH</name>
<sequence length="332" mass="36918">MGANTKIEWTETTWNPLAGCSVVSPGCTNCYAMQMAHRIKRMTEGRTGNPADTPYFGTTRIMNGKAIWTGEVHLVDGALTAPLRWKRPRRIFVNSMSDLFHESVPDEWIDRVFAVMAMCPQHTFQVLTKRSDRMRAYVDGMWDRREALGGLMSSVGGDERQGWYAPECDGKRGWVGMHLPLPNVWLGVSAEDQRRANERVPDLREAPAAVRFISAEPLLGAIDFEPWLDRIDWIIVGGESGPGARPMHPDWARSIRDQCAAAGTAFFFKQWGAWVPHRPWTADTITVWPDGSVGAGNANENGGGGCDMLKVAKKAAGRLLDGREHNAMPEVR</sequence>
<dbReference type="RefSeq" id="WP_055460959.1">
    <property type="nucleotide sequence ID" value="NZ_CYHC01000016.1"/>
</dbReference>
<proteinExistence type="predicted"/>
<evidence type="ECO:0000313" key="1">
    <source>
        <dbReference type="EMBL" id="CUA90885.1"/>
    </source>
</evidence>
<accession>A0ABM9U9E2</accession>
<protein>
    <submittedName>
        <fullName evidence="1">Bacteriophage protein gp37</fullName>
    </submittedName>
</protein>
<comment type="caution">
    <text evidence="1">The sequence shown here is derived from an EMBL/GenBank/DDBJ whole genome shotgun (WGS) entry which is preliminary data.</text>
</comment>
<gene>
    <name evidence="1" type="ORF">Ga0061061_11632</name>
</gene>
<dbReference type="Pfam" id="PF07505">
    <property type="entry name" value="DUF5131"/>
    <property type="match status" value="1"/>
</dbReference>
<keyword evidence="2" id="KW-1185">Reference proteome</keyword>
<dbReference type="InterPro" id="IPR011101">
    <property type="entry name" value="DUF5131"/>
</dbReference>
<reference evidence="1 2" key="1">
    <citation type="submission" date="2015-08" db="EMBL/GenBank/DDBJ databases">
        <authorList>
            <person name="Varghese N."/>
        </authorList>
    </citation>
    <scope>NUCLEOTIDE SEQUENCE [LARGE SCALE GENOMIC DNA]</scope>
    <source>
        <strain evidence="1 2">DSM 18167</strain>
    </source>
</reference>
<dbReference type="Proteomes" id="UP000182178">
    <property type="component" value="Unassembled WGS sequence"/>
</dbReference>
<organism evidence="1 2">
    <name type="scientific">Chelatococcus sambhunathii</name>
    <dbReference type="NCBI Taxonomy" id="363953"/>
    <lineage>
        <taxon>Bacteria</taxon>
        <taxon>Pseudomonadati</taxon>
        <taxon>Pseudomonadota</taxon>
        <taxon>Alphaproteobacteria</taxon>
        <taxon>Hyphomicrobiales</taxon>
        <taxon>Chelatococcaceae</taxon>
        <taxon>Chelatococcus</taxon>
    </lineage>
</organism>
<dbReference type="EMBL" id="CYHC01000016">
    <property type="protein sequence ID" value="CUA90885.1"/>
    <property type="molecule type" value="Genomic_DNA"/>
</dbReference>